<dbReference type="AlphaFoldDB" id="A0A0W0CS96"/>
<protein>
    <submittedName>
        <fullName evidence="3">Putative cell wall protein SPI1</fullName>
    </submittedName>
</protein>
<feature type="region of interest" description="Disordered" evidence="1">
    <location>
        <begin position="28"/>
        <end position="69"/>
    </location>
</feature>
<dbReference type="VEuPathDB" id="FungiDB:B1J91_K10164g"/>
<feature type="compositionally biased region" description="Pro residues" evidence="1">
    <location>
        <begin position="119"/>
        <end position="155"/>
    </location>
</feature>
<feature type="signal peptide" evidence="2">
    <location>
        <begin position="1"/>
        <end position="19"/>
    </location>
</feature>
<dbReference type="GO" id="GO:0031505">
    <property type="term" value="P:fungal-type cell wall organization"/>
    <property type="evidence" value="ECO:0007669"/>
    <property type="project" value="InterPro"/>
</dbReference>
<reference evidence="3 4" key="1">
    <citation type="submission" date="2015-10" db="EMBL/GenBank/DDBJ databases">
        <title>Draft genomes sequences of Candida glabrata isolates 1A, 1B, 2A, 2B, 3A and 3B.</title>
        <authorList>
            <person name="Haavelsrud O.E."/>
            <person name="Gaustad P."/>
        </authorList>
    </citation>
    <scope>NUCLEOTIDE SEQUENCE [LARGE SCALE GENOMIC DNA]</scope>
    <source>
        <strain evidence="3">910700640</strain>
    </source>
</reference>
<name>A0A0W0CS96_CANGB</name>
<accession>A0A0W0CS96</accession>
<feature type="chain" id="PRO_5009807291" evidence="2">
    <location>
        <begin position="20"/>
        <end position="219"/>
    </location>
</feature>
<sequence length="219" mass="22787">MKFTTAFATLAIASSAVMGQFSNSSIPIDPSTSVPSQNTTTVSSTTTPPTTSSTTTIPAPPPGFNSTTTKTEIEVVTAYTTYCPYPTTFTQNGVTYTVTSATTLTITDCPCTITKPKPHPQPQPQPTTKPAPGPEPKPQPQPQPQPQPSTKPAPKPDTTTTVRQSVAPHPTTILSTQRSSLAAQPTSSQHVIVTQHVNGAANLAASSVMGLAALLALFM</sequence>
<evidence type="ECO:0000313" key="4">
    <source>
        <dbReference type="Proteomes" id="UP000054886"/>
    </source>
</evidence>
<dbReference type="InterPro" id="IPR038843">
    <property type="entry name" value="Sed1/Spi1"/>
</dbReference>
<feature type="region of interest" description="Disordered" evidence="1">
    <location>
        <begin position="113"/>
        <end position="169"/>
    </location>
</feature>
<organism evidence="3 4">
    <name type="scientific">Candida glabrata</name>
    <name type="common">Yeast</name>
    <name type="synonym">Torulopsis glabrata</name>
    <dbReference type="NCBI Taxonomy" id="5478"/>
    <lineage>
        <taxon>Eukaryota</taxon>
        <taxon>Fungi</taxon>
        <taxon>Dikarya</taxon>
        <taxon>Ascomycota</taxon>
        <taxon>Saccharomycotina</taxon>
        <taxon>Saccharomycetes</taxon>
        <taxon>Saccharomycetales</taxon>
        <taxon>Saccharomycetaceae</taxon>
        <taxon>Nakaseomyces</taxon>
    </lineage>
</organism>
<evidence type="ECO:0000256" key="2">
    <source>
        <dbReference type="SAM" id="SignalP"/>
    </source>
</evidence>
<feature type="compositionally biased region" description="Low complexity" evidence="1">
    <location>
        <begin position="30"/>
        <end position="57"/>
    </location>
</feature>
<gene>
    <name evidence="3" type="ORF">AO440_003680</name>
</gene>
<dbReference type="VEuPathDB" id="FungiDB:GWK60_K09955"/>
<dbReference type="GO" id="GO:0009277">
    <property type="term" value="C:fungal-type cell wall"/>
    <property type="evidence" value="ECO:0007669"/>
    <property type="project" value="TreeGrafter"/>
</dbReference>
<keyword evidence="2" id="KW-0732">Signal</keyword>
<dbReference type="VEuPathDB" id="FungiDB:GVI51_K09999"/>
<evidence type="ECO:0000313" key="3">
    <source>
        <dbReference type="EMBL" id="KTB02489.1"/>
    </source>
</evidence>
<dbReference type="Proteomes" id="UP000054886">
    <property type="component" value="Unassembled WGS sequence"/>
</dbReference>
<dbReference type="GO" id="GO:0005199">
    <property type="term" value="F:structural constituent of cell wall"/>
    <property type="evidence" value="ECO:0007669"/>
    <property type="project" value="InterPro"/>
</dbReference>
<proteinExistence type="predicted"/>
<dbReference type="PANTHER" id="PTHR35523:SF1">
    <property type="entry name" value="CELL WALL PROTEIN SED1"/>
    <property type="match status" value="1"/>
</dbReference>
<evidence type="ECO:0000256" key="1">
    <source>
        <dbReference type="SAM" id="MobiDB-lite"/>
    </source>
</evidence>
<dbReference type="VEuPathDB" id="FungiDB:CAGL0K10164g"/>
<dbReference type="EMBL" id="LLZZ01000124">
    <property type="protein sequence ID" value="KTB02489.1"/>
    <property type="molecule type" value="Genomic_DNA"/>
</dbReference>
<comment type="caution">
    <text evidence="3">The sequence shown here is derived from an EMBL/GenBank/DDBJ whole genome shotgun (WGS) entry which is preliminary data.</text>
</comment>
<dbReference type="PANTHER" id="PTHR35523">
    <property type="entry name" value="CELL WALL PROTEIN SED1"/>
    <property type="match status" value="1"/>
</dbReference>